<reference evidence="2 3" key="2">
    <citation type="submission" date="2018-11" db="EMBL/GenBank/DDBJ databases">
        <authorList>
            <consortium name="Pathogen Informatics"/>
        </authorList>
    </citation>
    <scope>NUCLEOTIDE SEQUENCE [LARGE SCALE GENOMIC DNA]</scope>
</reference>
<organism evidence="4">
    <name type="scientific">Gongylonema pulchrum</name>
    <dbReference type="NCBI Taxonomy" id="637853"/>
    <lineage>
        <taxon>Eukaryota</taxon>
        <taxon>Metazoa</taxon>
        <taxon>Ecdysozoa</taxon>
        <taxon>Nematoda</taxon>
        <taxon>Chromadorea</taxon>
        <taxon>Rhabditida</taxon>
        <taxon>Spirurina</taxon>
        <taxon>Spiruromorpha</taxon>
        <taxon>Spiruroidea</taxon>
        <taxon>Gongylonematidae</taxon>
        <taxon>Gongylonema</taxon>
    </lineage>
</organism>
<accession>A0A183DNZ9</accession>
<protein>
    <submittedName>
        <fullName evidence="4">Protein kinase domain-containing protein</fullName>
    </submittedName>
</protein>
<sequence>MFVKSKGHINPIPFEEIFPDECFIGSFAKAPQLCASAARDLLSKMLELDPEKRISIDEAVRHPYVNVWFTDAEWNAPLPENRYDANNDLIERPIHEWKGYLLSFLQPFVNKENRFHSL</sequence>
<name>A0A183DNZ9_9BILA</name>
<keyword evidence="3" id="KW-1185">Reference proteome</keyword>
<evidence type="ECO:0000259" key="1">
    <source>
        <dbReference type="PROSITE" id="PS50011"/>
    </source>
</evidence>
<proteinExistence type="predicted"/>
<dbReference type="InterPro" id="IPR000719">
    <property type="entry name" value="Prot_kinase_dom"/>
</dbReference>
<reference evidence="4" key="1">
    <citation type="submission" date="2016-06" db="UniProtKB">
        <authorList>
            <consortium name="WormBaseParasite"/>
        </authorList>
    </citation>
    <scope>IDENTIFICATION</scope>
</reference>
<feature type="domain" description="Protein kinase" evidence="1">
    <location>
        <begin position="1"/>
        <end position="65"/>
    </location>
</feature>
<dbReference type="AlphaFoldDB" id="A0A183DNZ9"/>
<evidence type="ECO:0000313" key="4">
    <source>
        <dbReference type="WBParaSite" id="GPUH_0001045301-mRNA-1"/>
    </source>
</evidence>
<dbReference type="GO" id="GO:0004672">
    <property type="term" value="F:protein kinase activity"/>
    <property type="evidence" value="ECO:0007669"/>
    <property type="project" value="InterPro"/>
</dbReference>
<dbReference type="EMBL" id="UYRT01077975">
    <property type="protein sequence ID" value="VDN17445.1"/>
    <property type="molecule type" value="Genomic_DNA"/>
</dbReference>
<gene>
    <name evidence="2" type="ORF">GPUH_LOCUS10440</name>
</gene>
<dbReference type="PROSITE" id="PS50011">
    <property type="entry name" value="PROTEIN_KINASE_DOM"/>
    <property type="match status" value="1"/>
</dbReference>
<dbReference type="OrthoDB" id="192887at2759"/>
<dbReference type="InterPro" id="IPR011009">
    <property type="entry name" value="Kinase-like_dom_sf"/>
</dbReference>
<evidence type="ECO:0000313" key="2">
    <source>
        <dbReference type="EMBL" id="VDN17445.1"/>
    </source>
</evidence>
<dbReference type="Gene3D" id="3.30.200.20">
    <property type="entry name" value="Phosphorylase Kinase, domain 1"/>
    <property type="match status" value="1"/>
</dbReference>
<dbReference type="Proteomes" id="UP000271098">
    <property type="component" value="Unassembled WGS sequence"/>
</dbReference>
<dbReference type="SUPFAM" id="SSF56112">
    <property type="entry name" value="Protein kinase-like (PK-like)"/>
    <property type="match status" value="1"/>
</dbReference>
<dbReference type="GO" id="GO:0005524">
    <property type="term" value="F:ATP binding"/>
    <property type="evidence" value="ECO:0007669"/>
    <property type="project" value="InterPro"/>
</dbReference>
<dbReference type="WBParaSite" id="GPUH_0001045301-mRNA-1">
    <property type="protein sequence ID" value="GPUH_0001045301-mRNA-1"/>
    <property type="gene ID" value="GPUH_0001045301"/>
</dbReference>
<dbReference type="Gene3D" id="1.10.510.10">
    <property type="entry name" value="Transferase(Phosphotransferase) domain 1"/>
    <property type="match status" value="1"/>
</dbReference>
<evidence type="ECO:0000313" key="3">
    <source>
        <dbReference type="Proteomes" id="UP000271098"/>
    </source>
</evidence>